<evidence type="ECO:0000313" key="3">
    <source>
        <dbReference type="EMBL" id="NER15029.1"/>
    </source>
</evidence>
<gene>
    <name evidence="3" type="ORF">GWK08_16355</name>
</gene>
<dbReference type="InterPro" id="IPR050640">
    <property type="entry name" value="Bact_2-comp_sensor_kinase"/>
</dbReference>
<dbReference type="InterPro" id="IPR010559">
    <property type="entry name" value="Sig_transdc_His_kin_internal"/>
</dbReference>
<keyword evidence="1" id="KW-0812">Transmembrane</keyword>
<evidence type="ECO:0000259" key="2">
    <source>
        <dbReference type="Pfam" id="PF06580"/>
    </source>
</evidence>
<sequence>MKHRSINYRNNPEVSVFMREPFLHIAFWLIYFLYPFLKSIGPANSPFHLYSQLNDLFFGMIVFYGSYFFFFPLGKKWSTMVFLLLFFCATGYLNFSIHNYLFGGTHTASYWTYSLSYISTYIILSLFAFVLFAIKDTYKTQQALEEAGRKEQEAKLSGLKAQINPHFLFNTLNTIYSSALKKDDKTPEMILKLSDNFRYILQQTQKERVPLKKEIAHIKDYISLQQIRLASKIAVDLNIELDDDEQLIAPLLIISFLENAFKYTSLLKGSGHPIKIRVTLKNRQFYFYCENPFSKKSAEDIDKNWEQSGIGISNTKKRLQFLYPEKHKLNIDDTQNIFRVTLQLQL</sequence>
<dbReference type="AlphaFoldDB" id="A0A6P0UT73"/>
<dbReference type="PANTHER" id="PTHR34220:SF7">
    <property type="entry name" value="SENSOR HISTIDINE KINASE YPDA"/>
    <property type="match status" value="1"/>
</dbReference>
<feature type="transmembrane region" description="Helical" evidence="1">
    <location>
        <begin position="114"/>
        <end position="134"/>
    </location>
</feature>
<feature type="transmembrane region" description="Helical" evidence="1">
    <location>
        <begin position="81"/>
        <end position="102"/>
    </location>
</feature>
<name>A0A6P0UT73_9FLAO</name>
<keyword evidence="1" id="KW-1133">Transmembrane helix</keyword>
<protein>
    <submittedName>
        <fullName evidence="3">GHKL domain-containing protein</fullName>
    </submittedName>
</protein>
<keyword evidence="1" id="KW-0472">Membrane</keyword>
<dbReference type="Gene3D" id="3.30.565.10">
    <property type="entry name" value="Histidine kinase-like ATPase, C-terminal domain"/>
    <property type="match status" value="1"/>
</dbReference>
<accession>A0A6P0UT73</accession>
<dbReference type="EMBL" id="JAABOO010000004">
    <property type="protein sequence ID" value="NER15029.1"/>
    <property type="molecule type" value="Genomic_DNA"/>
</dbReference>
<dbReference type="GO" id="GO:0000155">
    <property type="term" value="F:phosphorelay sensor kinase activity"/>
    <property type="evidence" value="ECO:0007669"/>
    <property type="project" value="InterPro"/>
</dbReference>
<dbReference type="Proteomes" id="UP000468581">
    <property type="component" value="Unassembled WGS sequence"/>
</dbReference>
<dbReference type="PANTHER" id="PTHR34220">
    <property type="entry name" value="SENSOR HISTIDINE KINASE YPDA"/>
    <property type="match status" value="1"/>
</dbReference>
<feature type="transmembrane region" description="Helical" evidence="1">
    <location>
        <begin position="21"/>
        <end position="37"/>
    </location>
</feature>
<dbReference type="SUPFAM" id="SSF55874">
    <property type="entry name" value="ATPase domain of HSP90 chaperone/DNA topoisomerase II/histidine kinase"/>
    <property type="match status" value="1"/>
</dbReference>
<organism evidence="3 4">
    <name type="scientific">Leptobacterium flavescens</name>
    <dbReference type="NCBI Taxonomy" id="472055"/>
    <lineage>
        <taxon>Bacteria</taxon>
        <taxon>Pseudomonadati</taxon>
        <taxon>Bacteroidota</taxon>
        <taxon>Flavobacteriia</taxon>
        <taxon>Flavobacteriales</taxon>
        <taxon>Flavobacteriaceae</taxon>
        <taxon>Leptobacterium</taxon>
    </lineage>
</organism>
<dbReference type="Pfam" id="PF06580">
    <property type="entry name" value="His_kinase"/>
    <property type="match status" value="1"/>
</dbReference>
<keyword evidence="4" id="KW-1185">Reference proteome</keyword>
<feature type="transmembrane region" description="Helical" evidence="1">
    <location>
        <begin position="57"/>
        <end position="74"/>
    </location>
</feature>
<dbReference type="RefSeq" id="WP_163608331.1">
    <property type="nucleotide sequence ID" value="NZ_JAABOO010000004.1"/>
</dbReference>
<proteinExistence type="predicted"/>
<evidence type="ECO:0000313" key="4">
    <source>
        <dbReference type="Proteomes" id="UP000468581"/>
    </source>
</evidence>
<reference evidence="3 4" key="1">
    <citation type="submission" date="2020-01" db="EMBL/GenBank/DDBJ databases">
        <title>Leptobacterium flavescens.</title>
        <authorList>
            <person name="Wang G."/>
        </authorList>
    </citation>
    <scope>NUCLEOTIDE SEQUENCE [LARGE SCALE GENOMIC DNA]</scope>
    <source>
        <strain evidence="3 4">KCTC 22160</strain>
    </source>
</reference>
<comment type="caution">
    <text evidence="3">The sequence shown here is derived from an EMBL/GenBank/DDBJ whole genome shotgun (WGS) entry which is preliminary data.</text>
</comment>
<feature type="domain" description="Signal transduction histidine kinase internal region" evidence="2">
    <location>
        <begin position="154"/>
        <end position="232"/>
    </location>
</feature>
<dbReference type="InterPro" id="IPR036890">
    <property type="entry name" value="HATPase_C_sf"/>
</dbReference>
<evidence type="ECO:0000256" key="1">
    <source>
        <dbReference type="SAM" id="Phobius"/>
    </source>
</evidence>
<dbReference type="GO" id="GO:0016020">
    <property type="term" value="C:membrane"/>
    <property type="evidence" value="ECO:0007669"/>
    <property type="project" value="InterPro"/>
</dbReference>